<dbReference type="Proteomes" id="UP000499080">
    <property type="component" value="Unassembled WGS sequence"/>
</dbReference>
<protein>
    <submittedName>
        <fullName evidence="1">Uncharacterized protein</fullName>
    </submittedName>
</protein>
<sequence>MSNNVCTRQIDARAVKEAKQGVSICSGTRNRIATCSSRHLLDHYELRSEREQPPTSAVARIRYGGQPTLSVLTCELSNIRPCGLWSF</sequence>
<accession>A0A4Y2LMN8</accession>
<comment type="caution">
    <text evidence="1">The sequence shown here is derived from an EMBL/GenBank/DDBJ whole genome shotgun (WGS) entry which is preliminary data.</text>
</comment>
<keyword evidence="2" id="KW-1185">Reference proteome</keyword>
<organism evidence="1 2">
    <name type="scientific">Araneus ventricosus</name>
    <name type="common">Orbweaver spider</name>
    <name type="synonym">Epeira ventricosa</name>
    <dbReference type="NCBI Taxonomy" id="182803"/>
    <lineage>
        <taxon>Eukaryota</taxon>
        <taxon>Metazoa</taxon>
        <taxon>Ecdysozoa</taxon>
        <taxon>Arthropoda</taxon>
        <taxon>Chelicerata</taxon>
        <taxon>Arachnida</taxon>
        <taxon>Araneae</taxon>
        <taxon>Araneomorphae</taxon>
        <taxon>Entelegynae</taxon>
        <taxon>Araneoidea</taxon>
        <taxon>Araneidae</taxon>
        <taxon>Araneus</taxon>
    </lineage>
</organism>
<proteinExistence type="predicted"/>
<name>A0A4Y2LMN8_ARAVE</name>
<evidence type="ECO:0000313" key="2">
    <source>
        <dbReference type="Proteomes" id="UP000499080"/>
    </source>
</evidence>
<dbReference type="AlphaFoldDB" id="A0A4Y2LMN8"/>
<dbReference type="EMBL" id="BGPR01006099">
    <property type="protein sequence ID" value="GBN16061.1"/>
    <property type="molecule type" value="Genomic_DNA"/>
</dbReference>
<reference evidence="1 2" key="1">
    <citation type="journal article" date="2019" name="Sci. Rep.">
        <title>Orb-weaving spider Araneus ventricosus genome elucidates the spidroin gene catalogue.</title>
        <authorList>
            <person name="Kono N."/>
            <person name="Nakamura H."/>
            <person name="Ohtoshi R."/>
            <person name="Moran D.A.P."/>
            <person name="Shinohara A."/>
            <person name="Yoshida Y."/>
            <person name="Fujiwara M."/>
            <person name="Mori M."/>
            <person name="Tomita M."/>
            <person name="Arakawa K."/>
        </authorList>
    </citation>
    <scope>NUCLEOTIDE SEQUENCE [LARGE SCALE GENOMIC DNA]</scope>
</reference>
<gene>
    <name evidence="1" type="ORF">AVEN_197254_1</name>
</gene>
<evidence type="ECO:0000313" key="1">
    <source>
        <dbReference type="EMBL" id="GBN16061.1"/>
    </source>
</evidence>